<evidence type="ECO:0000256" key="1">
    <source>
        <dbReference type="SAM" id="MobiDB-lite"/>
    </source>
</evidence>
<reference evidence="2 3" key="1">
    <citation type="submission" date="2023-01" db="EMBL/GenBank/DDBJ databases">
        <title>Analysis of 21 Apiospora genomes using comparative genomics revels a genus with tremendous synthesis potential of carbohydrate active enzymes and secondary metabolites.</title>
        <authorList>
            <person name="Sorensen T."/>
        </authorList>
    </citation>
    <scope>NUCLEOTIDE SEQUENCE [LARGE SCALE GENOMIC DNA]</scope>
    <source>
        <strain evidence="2 3">CBS 20057</strain>
    </source>
</reference>
<name>A0ABR1SU33_9PEZI</name>
<evidence type="ECO:0000313" key="2">
    <source>
        <dbReference type="EMBL" id="KAK8037842.1"/>
    </source>
</evidence>
<evidence type="ECO:0008006" key="4">
    <source>
        <dbReference type="Google" id="ProtNLM"/>
    </source>
</evidence>
<organism evidence="2 3">
    <name type="scientific">Apiospora marii</name>
    <dbReference type="NCBI Taxonomy" id="335849"/>
    <lineage>
        <taxon>Eukaryota</taxon>
        <taxon>Fungi</taxon>
        <taxon>Dikarya</taxon>
        <taxon>Ascomycota</taxon>
        <taxon>Pezizomycotina</taxon>
        <taxon>Sordariomycetes</taxon>
        <taxon>Xylariomycetidae</taxon>
        <taxon>Amphisphaeriales</taxon>
        <taxon>Apiosporaceae</taxon>
        <taxon>Apiospora</taxon>
    </lineage>
</organism>
<sequence length="228" mass="26161">MAFACPFFKRHPNKHRNCSRYLLKRVRDVKQHLYRNHRTPDYYCARCFATFNSAKERDEHTRAANCEPRETPHFEGITEDQKEQLALPNGRNKSPVERWYNIWEILYPGVSHPKSVNRCSPREEAVEVLRDIWTTRHSELLAELRLLETEPAIAAPDNVICTLVDKIFDILETQSVQPVRKSSKHQPQNTVAHDVRHMSPGGTLPVGESRGVGSVPLALTLSDEGSQK</sequence>
<dbReference type="PANTHER" id="PTHR38166:SF1">
    <property type="entry name" value="C2H2-TYPE DOMAIN-CONTAINING PROTEIN"/>
    <property type="match status" value="1"/>
</dbReference>
<gene>
    <name evidence="2" type="ORF">PG991_001188</name>
</gene>
<dbReference type="Proteomes" id="UP001396898">
    <property type="component" value="Unassembled WGS sequence"/>
</dbReference>
<comment type="caution">
    <text evidence="2">The sequence shown here is derived from an EMBL/GenBank/DDBJ whole genome shotgun (WGS) entry which is preliminary data.</text>
</comment>
<keyword evidence="3" id="KW-1185">Reference proteome</keyword>
<dbReference type="PANTHER" id="PTHR38166">
    <property type="entry name" value="C2H2-TYPE DOMAIN-CONTAINING PROTEIN-RELATED"/>
    <property type="match status" value="1"/>
</dbReference>
<feature type="region of interest" description="Disordered" evidence="1">
    <location>
        <begin position="179"/>
        <end position="211"/>
    </location>
</feature>
<accession>A0ABR1SU33</accession>
<evidence type="ECO:0000313" key="3">
    <source>
        <dbReference type="Proteomes" id="UP001396898"/>
    </source>
</evidence>
<protein>
    <recommendedName>
        <fullName evidence="4">C2H2-type domain-containing protein</fullName>
    </recommendedName>
</protein>
<proteinExistence type="predicted"/>
<dbReference type="EMBL" id="JAQQWI010000002">
    <property type="protein sequence ID" value="KAK8037842.1"/>
    <property type="molecule type" value="Genomic_DNA"/>
</dbReference>